<evidence type="ECO:0000313" key="1">
    <source>
        <dbReference type="EMBL" id="NYI66899.1"/>
    </source>
</evidence>
<keyword evidence="2" id="KW-1185">Reference proteome</keyword>
<gene>
    <name evidence="1" type="ORF">BJY26_001205</name>
</gene>
<keyword evidence="1" id="KW-0456">Lyase</keyword>
<protein>
    <submittedName>
        <fullName evidence="1">Dihydrodipicolinate synthase/N-acetylneuraminate lyase</fullName>
    </submittedName>
</protein>
<proteinExistence type="predicted"/>
<name>A0A7Z0A9I9_9MICO</name>
<reference evidence="1 2" key="1">
    <citation type="submission" date="2020-07" db="EMBL/GenBank/DDBJ databases">
        <title>Sequencing the genomes of 1000 actinobacteria strains.</title>
        <authorList>
            <person name="Klenk H.-P."/>
        </authorList>
    </citation>
    <scope>NUCLEOTIDE SEQUENCE [LARGE SCALE GENOMIC DNA]</scope>
    <source>
        <strain evidence="1 2">DSM 26341</strain>
    </source>
</reference>
<comment type="caution">
    <text evidence="1">The sequence shown here is derived from an EMBL/GenBank/DDBJ whole genome shotgun (WGS) entry which is preliminary data.</text>
</comment>
<dbReference type="EMBL" id="JACBZP010000001">
    <property type="protein sequence ID" value="NYI66899.1"/>
    <property type="molecule type" value="Genomic_DNA"/>
</dbReference>
<accession>A0A7Z0A9I9</accession>
<dbReference type="AlphaFoldDB" id="A0A7Z0A9I9"/>
<dbReference type="Proteomes" id="UP000539111">
    <property type="component" value="Unassembled WGS sequence"/>
</dbReference>
<organism evidence="1 2">
    <name type="scientific">Spelaeicoccus albus</name>
    <dbReference type="NCBI Taxonomy" id="1280376"/>
    <lineage>
        <taxon>Bacteria</taxon>
        <taxon>Bacillati</taxon>
        <taxon>Actinomycetota</taxon>
        <taxon>Actinomycetes</taxon>
        <taxon>Micrococcales</taxon>
        <taxon>Brevibacteriaceae</taxon>
        <taxon>Spelaeicoccus</taxon>
    </lineage>
</organism>
<evidence type="ECO:0000313" key="2">
    <source>
        <dbReference type="Proteomes" id="UP000539111"/>
    </source>
</evidence>
<dbReference type="GO" id="GO:0016829">
    <property type="term" value="F:lyase activity"/>
    <property type="evidence" value="ECO:0007669"/>
    <property type="project" value="UniProtKB-KW"/>
</dbReference>
<sequence length="96" mass="10302">MRIVPRDAGCTRIAGNNPHHAVFGGGDVTTLANRLKPLRDLFARYGSLRVIAAVAEQLGLVHRPSLPPPIRGLDDAAYARVGDVIDALEIRAAPNR</sequence>